<name>A0A0P7J420_9RHOB</name>
<evidence type="ECO:0000313" key="1">
    <source>
        <dbReference type="EMBL" id="KPN62388.1"/>
    </source>
</evidence>
<sequence length="70" mass="7725">MLSAELLALLSEQPVINRTKPITTSDTFLMIPSLIERISIPCAMVTDQAGQSVSPPPVGRCWMREEAVKR</sequence>
<protein>
    <submittedName>
        <fullName evidence="1">Uncharacterized protein</fullName>
    </submittedName>
</protein>
<reference evidence="1 2" key="1">
    <citation type="submission" date="2015-09" db="EMBL/GenBank/DDBJ databases">
        <title>Draft genome sequence of Aliiroseovarius crassostreae CV919-312TSm, the causative agent of Roseovarius Oyster Disease (formerly Juvenile Oyster Disease).</title>
        <authorList>
            <person name="Kessner L."/>
            <person name="Spinard E."/>
            <person name="Nelson D."/>
        </authorList>
    </citation>
    <scope>NUCLEOTIDE SEQUENCE [LARGE SCALE GENOMIC DNA]</scope>
    <source>
        <strain evidence="1 2">CV919-312</strain>
    </source>
</reference>
<organism evidence="1 2">
    <name type="scientific">Aliiroseovarius crassostreae</name>
    <dbReference type="NCBI Taxonomy" id="154981"/>
    <lineage>
        <taxon>Bacteria</taxon>
        <taxon>Pseudomonadati</taxon>
        <taxon>Pseudomonadota</taxon>
        <taxon>Alphaproteobacteria</taxon>
        <taxon>Rhodobacterales</taxon>
        <taxon>Paracoccaceae</taxon>
        <taxon>Aliiroseovarius</taxon>
    </lineage>
</organism>
<dbReference type="AlphaFoldDB" id="A0A0P7J420"/>
<proteinExistence type="predicted"/>
<evidence type="ECO:0000313" key="2">
    <source>
        <dbReference type="Proteomes" id="UP000050471"/>
    </source>
</evidence>
<comment type="caution">
    <text evidence="1">The sequence shown here is derived from an EMBL/GenBank/DDBJ whole genome shotgun (WGS) entry which is preliminary data.</text>
</comment>
<dbReference type="EMBL" id="LKBA01000019">
    <property type="protein sequence ID" value="KPN62388.1"/>
    <property type="molecule type" value="Genomic_DNA"/>
</dbReference>
<gene>
    <name evidence="1" type="ORF">AKJ29_09135</name>
</gene>
<dbReference type="Proteomes" id="UP000050471">
    <property type="component" value="Unassembled WGS sequence"/>
</dbReference>
<accession>A0A0P7J420</accession>
<keyword evidence="2" id="KW-1185">Reference proteome</keyword>